<name>A0A926NBY5_9BACI</name>
<dbReference type="Pfam" id="PF10710">
    <property type="entry name" value="DUF2512"/>
    <property type="match status" value="1"/>
</dbReference>
<evidence type="ECO:0000313" key="2">
    <source>
        <dbReference type="EMBL" id="MBD1378714.1"/>
    </source>
</evidence>
<sequence length="151" mass="17054">MKTAGILLMKFVACIIAFTIGLDLFFDATVVDIVTFSLFITIVSYIVGDRLILSRLGRRAAIVADFLLVYISVWIFGSVLLESYIQIGWGSILSAIVITAAEVFVHSYLLRHFFTNQSERQKSAFNPRLAYGTEFAEEQDVFDKKNPEKEK</sequence>
<feature type="transmembrane region" description="Helical" evidence="1">
    <location>
        <begin position="60"/>
        <end position="81"/>
    </location>
</feature>
<evidence type="ECO:0000313" key="3">
    <source>
        <dbReference type="Proteomes" id="UP000626844"/>
    </source>
</evidence>
<dbReference type="Proteomes" id="UP000626844">
    <property type="component" value="Unassembled WGS sequence"/>
</dbReference>
<reference evidence="2" key="1">
    <citation type="submission" date="2020-09" db="EMBL/GenBank/DDBJ databases">
        <title>A novel bacterium of genus Bacillus, isolated from South China Sea.</title>
        <authorList>
            <person name="Huang H."/>
            <person name="Mo K."/>
            <person name="Hu Y."/>
        </authorList>
    </citation>
    <scope>NUCLEOTIDE SEQUENCE</scope>
    <source>
        <strain evidence="2">IB182487</strain>
    </source>
</reference>
<keyword evidence="1" id="KW-0812">Transmembrane</keyword>
<organism evidence="2 3">
    <name type="scientific">Metabacillus arenae</name>
    <dbReference type="NCBI Taxonomy" id="2771434"/>
    <lineage>
        <taxon>Bacteria</taxon>
        <taxon>Bacillati</taxon>
        <taxon>Bacillota</taxon>
        <taxon>Bacilli</taxon>
        <taxon>Bacillales</taxon>
        <taxon>Bacillaceae</taxon>
        <taxon>Metabacillus</taxon>
    </lineage>
</organism>
<keyword evidence="3" id="KW-1185">Reference proteome</keyword>
<proteinExistence type="predicted"/>
<feature type="transmembrane region" description="Helical" evidence="1">
    <location>
        <begin position="31"/>
        <end position="48"/>
    </location>
</feature>
<keyword evidence="1" id="KW-1133">Transmembrane helix</keyword>
<keyword evidence="1" id="KW-0472">Membrane</keyword>
<dbReference type="AlphaFoldDB" id="A0A926NBY5"/>
<protein>
    <submittedName>
        <fullName evidence="2">YndM family protein</fullName>
    </submittedName>
</protein>
<dbReference type="EMBL" id="JACXAI010000001">
    <property type="protein sequence ID" value="MBD1378714.1"/>
    <property type="molecule type" value="Genomic_DNA"/>
</dbReference>
<dbReference type="InterPro" id="IPR019649">
    <property type="entry name" value="DUF2512"/>
</dbReference>
<dbReference type="RefSeq" id="WP_191154708.1">
    <property type="nucleotide sequence ID" value="NZ_JACXAI010000001.1"/>
</dbReference>
<evidence type="ECO:0000256" key="1">
    <source>
        <dbReference type="SAM" id="Phobius"/>
    </source>
</evidence>
<feature type="transmembrane region" description="Helical" evidence="1">
    <location>
        <begin position="7"/>
        <end position="25"/>
    </location>
</feature>
<feature type="transmembrane region" description="Helical" evidence="1">
    <location>
        <begin position="87"/>
        <end position="110"/>
    </location>
</feature>
<accession>A0A926NBY5</accession>
<gene>
    <name evidence="2" type="ORF">IC621_00590</name>
</gene>
<comment type="caution">
    <text evidence="2">The sequence shown here is derived from an EMBL/GenBank/DDBJ whole genome shotgun (WGS) entry which is preliminary data.</text>
</comment>